<dbReference type="InterPro" id="IPR015424">
    <property type="entry name" value="PyrdxlP-dep_Trfase"/>
</dbReference>
<evidence type="ECO:0000313" key="13">
    <source>
        <dbReference type="Proteomes" id="UP001217089"/>
    </source>
</evidence>
<dbReference type="InterPro" id="IPR015421">
    <property type="entry name" value="PyrdxlP-dep_Trfase_major"/>
</dbReference>
<reference evidence="12 13" key="1">
    <citation type="submission" date="2022-12" db="EMBL/GenBank/DDBJ databases">
        <title>Chromosome-level genome of Tegillarca granosa.</title>
        <authorList>
            <person name="Kim J."/>
        </authorList>
    </citation>
    <scope>NUCLEOTIDE SEQUENCE [LARGE SCALE GENOMIC DNA]</scope>
    <source>
        <strain evidence="12">Teg-2019</strain>
        <tissue evidence="12">Adductor muscle</tissue>
    </source>
</reference>
<dbReference type="Gene3D" id="3.90.1150.10">
    <property type="entry name" value="Aspartate Aminotransferase, domain 1"/>
    <property type="match status" value="1"/>
</dbReference>
<organism evidence="12 13">
    <name type="scientific">Tegillarca granosa</name>
    <name type="common">Malaysian cockle</name>
    <name type="synonym">Anadara granosa</name>
    <dbReference type="NCBI Taxonomy" id="220873"/>
    <lineage>
        <taxon>Eukaryota</taxon>
        <taxon>Metazoa</taxon>
        <taxon>Spiralia</taxon>
        <taxon>Lophotrochozoa</taxon>
        <taxon>Mollusca</taxon>
        <taxon>Bivalvia</taxon>
        <taxon>Autobranchia</taxon>
        <taxon>Pteriomorphia</taxon>
        <taxon>Arcoida</taxon>
        <taxon>Arcoidea</taxon>
        <taxon>Arcidae</taxon>
        <taxon>Tegillarca</taxon>
    </lineage>
</organism>
<accession>A0ABQ9F2L1</accession>
<dbReference type="InterPro" id="IPR000192">
    <property type="entry name" value="Aminotrans_V_dom"/>
</dbReference>
<proteinExistence type="inferred from homology"/>
<evidence type="ECO:0000256" key="3">
    <source>
        <dbReference type="ARBA" id="ARBA00006904"/>
    </source>
</evidence>
<evidence type="ECO:0000256" key="9">
    <source>
        <dbReference type="ARBA" id="ARBA00023299"/>
    </source>
</evidence>
<evidence type="ECO:0000259" key="11">
    <source>
        <dbReference type="Pfam" id="PF00266"/>
    </source>
</evidence>
<dbReference type="InterPro" id="IPR015422">
    <property type="entry name" value="PyrdxlP-dep_Trfase_small"/>
</dbReference>
<dbReference type="PANTHER" id="PTHR43247">
    <property type="entry name" value="PHOSPHOSERINE AMINOTRANSFERASE"/>
    <property type="match status" value="1"/>
</dbReference>
<comment type="pathway">
    <text evidence="2">Amino-acid biosynthesis; L-serine biosynthesis; L-serine from 3-phospho-D-glycerate: step 2/3.</text>
</comment>
<comment type="caution">
    <text evidence="12">The sequence shown here is derived from an EMBL/GenBank/DDBJ whole genome shotgun (WGS) entry which is preliminary data.</text>
</comment>
<evidence type="ECO:0000256" key="2">
    <source>
        <dbReference type="ARBA" id="ARBA00005099"/>
    </source>
</evidence>
<evidence type="ECO:0000256" key="6">
    <source>
        <dbReference type="ARBA" id="ARBA00022605"/>
    </source>
</evidence>
<evidence type="ECO:0000256" key="7">
    <source>
        <dbReference type="ARBA" id="ARBA00022679"/>
    </source>
</evidence>
<evidence type="ECO:0000256" key="5">
    <source>
        <dbReference type="ARBA" id="ARBA00022576"/>
    </source>
</evidence>
<protein>
    <recommendedName>
        <fullName evidence="4">phosphoserine transaminase</fullName>
        <ecNumber evidence="4">2.6.1.52</ecNumber>
    </recommendedName>
</protein>
<comment type="catalytic activity">
    <reaction evidence="10">
        <text>O-phospho-L-serine + 2-oxoglutarate = 3-phosphooxypyruvate + L-glutamate</text>
        <dbReference type="Rhea" id="RHEA:14329"/>
        <dbReference type="ChEBI" id="CHEBI:16810"/>
        <dbReference type="ChEBI" id="CHEBI:18110"/>
        <dbReference type="ChEBI" id="CHEBI:29985"/>
        <dbReference type="ChEBI" id="CHEBI:57524"/>
        <dbReference type="EC" id="2.6.1.52"/>
    </reaction>
</comment>
<evidence type="ECO:0000313" key="12">
    <source>
        <dbReference type="EMBL" id="KAJ8311564.1"/>
    </source>
</evidence>
<keyword evidence="6" id="KW-0028">Amino-acid biosynthesis</keyword>
<sequence length="286" mass="31781">MFTINSTHKMAATKGTNFSTEPAKLIPEDSDKVKPTKVINFSAGPAKLPQEVLEKAAHEMCNYNNTGLSVMEISHRSAEFTKIIFKAKNDLRELLNVPDNYKIVFKQGGGTGQFSAVPLNLMKLKESQTADYIITGSWSAKAAKEAEKYGKVNRVLPKMDQYTSVEFQFIPETNGVPLVCDMSSNLLSRPVDVSKFCIYIVGLVLQWVKEQGGVAEMNERARIKSEAVYKVIDESDGFYSAPIDPKCRSRMNVAFRVGGVNGNEELEKKFLEEADLKGLVSLKGHR</sequence>
<keyword evidence="5" id="KW-0032">Aminotransferase</keyword>
<comment type="similarity">
    <text evidence="3">Belongs to the class-V pyridoxal-phosphate-dependent aminotransferase family. SerC subfamily.</text>
</comment>
<dbReference type="EC" id="2.6.1.52" evidence="4"/>
<dbReference type="SUPFAM" id="SSF53383">
    <property type="entry name" value="PLP-dependent transferases"/>
    <property type="match status" value="1"/>
</dbReference>
<evidence type="ECO:0000256" key="1">
    <source>
        <dbReference type="ARBA" id="ARBA00001933"/>
    </source>
</evidence>
<keyword evidence="13" id="KW-1185">Reference proteome</keyword>
<gene>
    <name evidence="12" type="ORF">KUTeg_010919</name>
</gene>
<comment type="cofactor">
    <cofactor evidence="1">
        <name>pyridoxal 5'-phosphate</name>
        <dbReference type="ChEBI" id="CHEBI:597326"/>
    </cofactor>
</comment>
<evidence type="ECO:0000256" key="4">
    <source>
        <dbReference type="ARBA" id="ARBA00013030"/>
    </source>
</evidence>
<feature type="domain" description="Aminotransferase class V" evidence="11">
    <location>
        <begin position="39"/>
        <end position="166"/>
    </location>
</feature>
<keyword evidence="8" id="KW-0663">Pyridoxal phosphate</keyword>
<dbReference type="Pfam" id="PF00266">
    <property type="entry name" value="Aminotran_5"/>
    <property type="match status" value="1"/>
</dbReference>
<dbReference type="PANTHER" id="PTHR43247:SF1">
    <property type="entry name" value="PHOSPHOSERINE AMINOTRANSFERASE"/>
    <property type="match status" value="1"/>
</dbReference>
<evidence type="ECO:0000256" key="8">
    <source>
        <dbReference type="ARBA" id="ARBA00022898"/>
    </source>
</evidence>
<dbReference type="InterPro" id="IPR022278">
    <property type="entry name" value="Pser_aminoTfrase"/>
</dbReference>
<keyword evidence="9" id="KW-0718">Serine biosynthesis</keyword>
<name>A0ABQ9F2L1_TEGGR</name>
<keyword evidence="7" id="KW-0808">Transferase</keyword>
<evidence type="ECO:0000256" key="10">
    <source>
        <dbReference type="ARBA" id="ARBA00049007"/>
    </source>
</evidence>
<dbReference type="Proteomes" id="UP001217089">
    <property type="component" value="Unassembled WGS sequence"/>
</dbReference>
<dbReference type="EMBL" id="JARBDR010000496">
    <property type="protein sequence ID" value="KAJ8311564.1"/>
    <property type="molecule type" value="Genomic_DNA"/>
</dbReference>
<dbReference type="Gene3D" id="3.40.640.10">
    <property type="entry name" value="Type I PLP-dependent aspartate aminotransferase-like (Major domain)"/>
    <property type="match status" value="2"/>
</dbReference>